<protein>
    <recommendedName>
        <fullName evidence="4">NACHT domain-containing protein</fullName>
    </recommendedName>
</protein>
<dbReference type="Pfam" id="PF00400">
    <property type="entry name" value="WD40"/>
    <property type="match status" value="7"/>
</dbReference>
<feature type="repeat" description="WD" evidence="3">
    <location>
        <begin position="737"/>
        <end position="778"/>
    </location>
</feature>
<dbReference type="InterPro" id="IPR001680">
    <property type="entry name" value="WD40_rpt"/>
</dbReference>
<evidence type="ECO:0000256" key="1">
    <source>
        <dbReference type="ARBA" id="ARBA00022574"/>
    </source>
</evidence>
<evidence type="ECO:0000313" key="6">
    <source>
        <dbReference type="Proteomes" id="UP000683925"/>
    </source>
</evidence>
<sequence>MLLSGNAGSGKSKAAKKIEEFLWKQKEINSKWIPIFVSLPTLKNPKYNLFEQALESDNYQFDKYQLREFKDAIQNKKEYIILILDSYDEMKQDCIQQNLIITNKLINDLNIDEKQKQVKIIITTRKEILNTLGYQTWFYGNSIRSLKEVQIQDFDEGQKSNYLIQYAELSVKRKIRAVYDFLKQISQQNFILDEFLRIWYYVKEEVYHSIQNSHKGQSEYIFESSSREELIKKILEHSPFNYLKEEQIIGLRKDLSSLWSVYKFEKAIENVGIADLLSTPFMFEIIVQVLPNMAKQQQGSVDLKNRFFQSYLSIIQKSSLSKFLQENYKNNLDQKKNNQPIFDGKSQKIKYFEYPELLAKTTQLVDQLESLKFFQFYSITSILKIDGYNLLVDNKSFSINGQDIECIVQALKMKRYTIFEFYESFIHFYHDQQIQKLRETGKISNWESFSIDILQFSSNLAIDMTKNQLSQITYQQKGKLKLTNNYSNQYNNDRWLDDYFNDSQQEIDYYKLIRSCILLNAKGSIYSFTHKSIQEFYVAKYIIELLLYSDSQFLNENNLDQKYVTRLMEQLYNKSELNISKDHFKGVLTFIKDKISSLENIKRVLINIVKLSKNEKYKYAASNSIFLLSQLDVYLGYEDFSEIQLLDTNISGLSFCYANLSKSKFTNTNINSCNFNYANLTNVEWTNVRCKEKPFLKEDEPVRLVEFSPNGKLIASNGKGNLVSLWDVEDYKIIQQFNDHQGKILSVAFSPDSKTLASASDDKTIKLWDIQNPKIKSLIYTIKYHDYPVTGVKFTFDGKKIVSVDSSGMLIICNLEGVTEKPDDILFQYEKKILVYTFTQDDKLIALGLEDSSIKLVEVNTKNDRILIGHTGKIKALAFSKEGNILVSACTNLLLLWNLRDHCKCSVLSFQEYQIQYLTIPNETEIVIGAENYLAYGEFQYDHSAYFAKIQYSYPVYLFPNSNFAVIVQVQTILILDLNTQAIINSIHFHAKITQIYITSNEQRLIIRANDVRFLDLNTFQEIILCEREKNSIYYQDLIFEQCQNEIIIYDDKDQYFQESEDQACILQSEIEYFSFQANYQMMAVKNKYCPQSICLYDYKEKKLMDNEITKQISIQSMAFSPCKPILSTLFGDGSLYFWKISKTPYECEKFDEIDEKIVIEQIIYSPDGSLLIIQTNDQKIRILDEINGSGIKILDQCKPYRGTILVSYDNNTLAFNQIQSSDQIILWNISNNEKSVLKMEVQYQQRSSLIIQFCPDGISLLCLCNETLWFWNYISREKIINYQLPYETYNSLSFSKNGNLFVTGGTYIRVWKYFDNKIEMINAYKPDQNAYLTQSGISQLQLIDNDQNVMYLMQSDIKIIPLSKCKLKGIIPTSKQFAQFLTNGQLVTKDYFGLQIFDWKQQTLLSSIDYNPMCVQFFQDGLHCIISKESNIIKQNIYSKVEIFNITICEECQSLKLSKNDQVLILECQNLVKIFNIQDPQNIYEIQSYENKALTQFSWTSNNDYICYRSNSDFVIREIKIQQKNKFMFPKHKILQVNTFDSNHKMFIRNTEGSGIFDLISQKFEVFYELLRESVISSDGYLIACNYKYDGCGQQQNYDFKFYDIKNNKDFPVSTDNKMFPIKFSKSCDLLHYYQVDKQAIVSSIDENKQLKLLCSFQCGSNVDEVSVTPSFNYIFVKESKRLKLMNLNWMSQAQIVSINQSNEKSENKHSFVISSDNSQIICGQSSDIQLYSFNGNEKLDIQRSFSGKINCLAQIDVDNISIGCDRKIYLFNFNKQEDILLGEHDSYVTSLSYSQKMSLLASGTNDQKIFLWNVNAKKKIAVLEGHTGEINQLSFSPDGQCLASASDDQQIKLWNIELSEQSNISNGHQLCVNQIAFSNDGLIIASCSRDRSIILWDLIEKNFIIMLEEHTSVILCLEFSFCSKWLASLSKDGTTCLWDVKFPQETVLYNKINNAHLHPNFLCFSPLGCFATISKNTNNIKIEIWSLNKINKKNEKFQIFLPEKNLISLSDDEDIIFLSSDNLVFVHNLSTDQKESLEGHQSEVVIIKSWDYGRQLLSIDDKDNMIIWQKINNSWKKQSQILLEPATVQFDIIYNQYQNYFVSINSNAIIISNLKQMQEKLPSIDLDIQFESSYLSTSQQLFILMDADQITVIDSFSREIKFQKKDLNNLEHSIISNDDRFLAIQERYGSKITIIDISQQQEDVNLEIEEHPKSFQFSKDDSNILYTASLSGNIMKWNIQNKLNEIIVKLESFQLDYFLQFCKPCNLIGYYNNNTQLLLINLNNQQQYSKEIQNLNGIAAISQNEILVALATSDYTIQLWNYEKSITTEITLFKKQPTQNLLFIKDDTELVCSQKETICIFSVQDDFQFKLKNIWQIESCYNYTFCPKNLSVLCYRAQNGYRMISFLNPGQSKILIDEKQQPLKFYSTYNGDYIVQLNQQGFIIWDIQNEKQILNTDQWSGNYVMLIELKTVVIGDQHYINILDIRELPNITLIQKIFLQQPIRSISFASKQQYLVIGYDNKIIACELLKCGILQQVATYDIQFFTKVDFNPVSANPVISANGNFLVYKQYRSFQLIRIKQLHTLELNAKSVIGLQYSSDFQNLITLINGRPTLLTPALGMVEAQLENVIKDNEAKSIVSASVDSIFAILYDAFILIVKIIDQKKLIVISRISSESFENCVTISINPFATQLIVGSVSGSIYFWDLTNSDDEEFNKFEKHLKIENQNDQICCFTFSPNGTDFAAGVFDGSINLYSIEQIKNDQNIKQNDENQEQRQIQVAENIKKEFRLICYKSFSRQSLLLANQSIIKDSKITQNGKSIIQLFKQKGARE</sequence>
<evidence type="ECO:0000256" key="3">
    <source>
        <dbReference type="PROSITE-ProRule" id="PRU00221"/>
    </source>
</evidence>
<feature type="domain" description="NACHT" evidence="4">
    <location>
        <begin position="1"/>
        <end position="167"/>
    </location>
</feature>
<evidence type="ECO:0000256" key="2">
    <source>
        <dbReference type="ARBA" id="ARBA00022737"/>
    </source>
</evidence>
<dbReference type="EMBL" id="CAJJDP010000047">
    <property type="protein sequence ID" value="CAD8165631.1"/>
    <property type="molecule type" value="Genomic_DNA"/>
</dbReference>
<keyword evidence="1 3" id="KW-0853">WD repeat</keyword>
<reference evidence="5" key="1">
    <citation type="submission" date="2021-01" db="EMBL/GenBank/DDBJ databases">
        <authorList>
            <consortium name="Genoscope - CEA"/>
            <person name="William W."/>
        </authorList>
    </citation>
    <scope>NUCLEOTIDE SEQUENCE</scope>
</reference>
<dbReference type="PROSITE" id="PS00678">
    <property type="entry name" value="WD_REPEATS_1"/>
    <property type="match status" value="5"/>
</dbReference>
<feature type="repeat" description="WD" evidence="3">
    <location>
        <begin position="1867"/>
        <end position="1900"/>
    </location>
</feature>
<accession>A0A8S1UKE2</accession>
<keyword evidence="2" id="KW-0677">Repeat</keyword>
<proteinExistence type="predicted"/>
<dbReference type="OMA" id="CERIDCH"/>
<organism evidence="5 6">
    <name type="scientific">Paramecium octaurelia</name>
    <dbReference type="NCBI Taxonomy" id="43137"/>
    <lineage>
        <taxon>Eukaryota</taxon>
        <taxon>Sar</taxon>
        <taxon>Alveolata</taxon>
        <taxon>Ciliophora</taxon>
        <taxon>Intramacronucleata</taxon>
        <taxon>Oligohymenophorea</taxon>
        <taxon>Peniculida</taxon>
        <taxon>Parameciidae</taxon>
        <taxon>Paramecium</taxon>
    </lineage>
</organism>
<evidence type="ECO:0000313" key="5">
    <source>
        <dbReference type="EMBL" id="CAD8165631.1"/>
    </source>
</evidence>
<keyword evidence="6" id="KW-1185">Reference proteome</keyword>
<comment type="caution">
    <text evidence="5">The sequence shown here is derived from an EMBL/GenBank/DDBJ whole genome shotgun (WGS) entry which is preliminary data.</text>
</comment>
<feature type="repeat" description="WD" evidence="3">
    <location>
        <begin position="695"/>
        <end position="736"/>
    </location>
</feature>
<dbReference type="PANTHER" id="PTHR44129">
    <property type="entry name" value="WD REPEAT-CONTAINING PROTEIN POP1"/>
    <property type="match status" value="1"/>
</dbReference>
<name>A0A8S1UKE2_PAROT</name>
<dbReference type="InterPro" id="IPR050349">
    <property type="entry name" value="WD_LIS1/nudF_dynein_reg"/>
</dbReference>
<dbReference type="CDD" id="cd00200">
    <property type="entry name" value="WD40"/>
    <property type="match status" value="1"/>
</dbReference>
<dbReference type="SMART" id="SM00320">
    <property type="entry name" value="WD40"/>
    <property type="match status" value="18"/>
</dbReference>
<dbReference type="OrthoDB" id="2443807at2759"/>
<dbReference type="InterPro" id="IPR007111">
    <property type="entry name" value="NACHT_NTPase"/>
</dbReference>
<dbReference type="PROSITE" id="PS50294">
    <property type="entry name" value="WD_REPEATS_REGION"/>
    <property type="match status" value="5"/>
</dbReference>
<evidence type="ECO:0000259" key="4">
    <source>
        <dbReference type="Pfam" id="PF05729"/>
    </source>
</evidence>
<feature type="repeat" description="WD" evidence="3">
    <location>
        <begin position="1825"/>
        <end position="1866"/>
    </location>
</feature>
<feature type="repeat" description="WD" evidence="3">
    <location>
        <begin position="1783"/>
        <end position="1824"/>
    </location>
</feature>
<feature type="repeat" description="WD" evidence="3">
    <location>
        <begin position="1909"/>
        <end position="1943"/>
    </location>
</feature>
<dbReference type="Proteomes" id="UP000683925">
    <property type="component" value="Unassembled WGS sequence"/>
</dbReference>
<gene>
    <name evidence="5" type="ORF">POCTA_138.1.T0470042</name>
</gene>
<dbReference type="InterPro" id="IPR019775">
    <property type="entry name" value="WD40_repeat_CS"/>
</dbReference>
<dbReference type="PROSITE" id="PS50082">
    <property type="entry name" value="WD_REPEATS_2"/>
    <property type="match status" value="6"/>
</dbReference>
<dbReference type="Pfam" id="PF05729">
    <property type="entry name" value="NACHT"/>
    <property type="match status" value="1"/>
</dbReference>